<gene>
    <name evidence="4" type="ORF">J1836_005490</name>
    <name evidence="3" type="ORF">J1836_07340</name>
</gene>
<feature type="domain" description="Lysozyme inhibitor LprI-like N-terminal" evidence="2">
    <location>
        <begin position="42"/>
        <end position="119"/>
    </location>
</feature>
<dbReference type="Proteomes" id="UP000664466">
    <property type="component" value="Unassembled WGS sequence"/>
</dbReference>
<evidence type="ECO:0000313" key="4">
    <source>
        <dbReference type="EMBL" id="QTX11797.1"/>
    </source>
</evidence>
<evidence type="ECO:0000256" key="1">
    <source>
        <dbReference type="SAM" id="SignalP"/>
    </source>
</evidence>
<keyword evidence="1" id="KW-0732">Signal</keyword>
<proteinExistence type="predicted"/>
<protein>
    <submittedName>
        <fullName evidence="4">DUF1311 domain-containing protein</fullName>
    </submittedName>
</protein>
<dbReference type="PANTHER" id="PTHR39176:SF1">
    <property type="entry name" value="PERIPLASMIC PROTEIN"/>
    <property type="match status" value="1"/>
</dbReference>
<dbReference type="RefSeq" id="WP_207250422.1">
    <property type="nucleotide sequence ID" value="NZ_JAFMPM010000006.1"/>
</dbReference>
<dbReference type="Pfam" id="PF07007">
    <property type="entry name" value="LprI"/>
    <property type="match status" value="1"/>
</dbReference>
<evidence type="ECO:0000313" key="5">
    <source>
        <dbReference type="Proteomes" id="UP000664466"/>
    </source>
</evidence>
<evidence type="ECO:0000313" key="3">
    <source>
        <dbReference type="EMBL" id="MBO0612738.1"/>
    </source>
</evidence>
<evidence type="ECO:0000259" key="2">
    <source>
        <dbReference type="Pfam" id="PF07007"/>
    </source>
</evidence>
<sequence length="125" mass="13869">MKKYFLLATSIFAFSGYAIAGTGLPCGEMAKSDSFQTDGEFSQCLTQTDQELNGSFQALKKKMKDRNVEADLKNMQLGWIKMRDAQCTVEAMTANLANGMENRAKTCKIRMTSERTAELDAIADM</sequence>
<dbReference type="Gene3D" id="1.20.1270.180">
    <property type="match status" value="1"/>
</dbReference>
<dbReference type="EMBL" id="CP072748">
    <property type="protein sequence ID" value="QTX11797.1"/>
    <property type="molecule type" value="Genomic_DNA"/>
</dbReference>
<dbReference type="EMBL" id="JAFMPM010000006">
    <property type="protein sequence ID" value="MBO0612738.1"/>
    <property type="molecule type" value="Genomic_DNA"/>
</dbReference>
<feature type="signal peptide" evidence="1">
    <location>
        <begin position="1"/>
        <end position="20"/>
    </location>
</feature>
<feature type="chain" id="PRO_5032567629" evidence="1">
    <location>
        <begin position="21"/>
        <end position="125"/>
    </location>
</feature>
<reference evidence="3 5" key="1">
    <citation type="submission" date="2021-03" db="EMBL/GenBank/DDBJ databases">
        <title>Draft genome and methylome analysis of Thiotrix fructosivoruns ATCC 49748.</title>
        <authorList>
            <person name="Fomenkov A."/>
            <person name="Grabovich M.Y."/>
            <person name="Roberts R.J."/>
        </authorList>
    </citation>
    <scope>NUCLEOTIDE SEQUENCE [LARGE SCALE GENOMIC DNA]</scope>
    <source>
        <strain evidence="3 5">ATCC 49748</strain>
    </source>
</reference>
<reference evidence="4" key="2">
    <citation type="submission" date="2021-04" db="EMBL/GenBank/DDBJ databases">
        <title>Complete Genome and methylome analysis of Thiothrix fructosivorans ATCC 49748.</title>
        <authorList>
            <person name="Fomenkov A."/>
            <person name="Sun L."/>
            <person name="Vincze T."/>
            <person name="Grabovich M.Y."/>
            <person name="Roberts R.J."/>
        </authorList>
    </citation>
    <scope>NUCLEOTIDE SEQUENCE</scope>
    <source>
        <strain evidence="4">ATCC 49748</strain>
    </source>
</reference>
<accession>A0A8B0SQ31</accession>
<dbReference type="InterPro" id="IPR009739">
    <property type="entry name" value="LprI-like_N"/>
</dbReference>
<dbReference type="AlphaFoldDB" id="A0A8B0SQ31"/>
<organism evidence="4">
    <name type="scientific">Thiothrix fructosivorans</name>
    <dbReference type="NCBI Taxonomy" id="111770"/>
    <lineage>
        <taxon>Bacteria</taxon>
        <taxon>Pseudomonadati</taxon>
        <taxon>Pseudomonadota</taxon>
        <taxon>Gammaproteobacteria</taxon>
        <taxon>Thiotrichales</taxon>
        <taxon>Thiotrichaceae</taxon>
        <taxon>Thiothrix</taxon>
    </lineage>
</organism>
<dbReference type="PANTHER" id="PTHR39176">
    <property type="entry name" value="PERIPLASMIC PROTEIN-RELATED"/>
    <property type="match status" value="1"/>
</dbReference>
<name>A0A8B0SQ31_9GAMM</name>
<keyword evidence="5" id="KW-1185">Reference proteome</keyword>